<evidence type="ECO:0000313" key="2">
    <source>
        <dbReference type="Proteomes" id="UP001209553"/>
    </source>
</evidence>
<name>A0ABT2QQ68_9STAP</name>
<dbReference type="PANTHER" id="PTHR42830:SF2">
    <property type="entry name" value="OSMC_OHR FAMILY PROTEIN"/>
    <property type="match status" value="1"/>
</dbReference>
<dbReference type="InterPro" id="IPR003718">
    <property type="entry name" value="OsmC/Ohr_fam"/>
</dbReference>
<dbReference type="InterPro" id="IPR052707">
    <property type="entry name" value="OsmC_Ohr_Peroxiredoxin"/>
</dbReference>
<dbReference type="InterPro" id="IPR015946">
    <property type="entry name" value="KH_dom-like_a/b"/>
</dbReference>
<dbReference type="RefSeq" id="WP_262855581.1">
    <property type="nucleotide sequence ID" value="NZ_JAOPKZ010000007.1"/>
</dbReference>
<dbReference type="Gene3D" id="3.30.300.20">
    <property type="match status" value="1"/>
</dbReference>
<sequence>MVSHQFKVSTNWNGGRNQIGTVTGDIIKEEISIPKQLEGMGVGTNPDELLISAASSCYIISLAAVLERTHYRDVNIRLTTIGEAEFKNGKFRMNQIIHYPEITLPPVYQQSIERKLNRLIALADSNCMVSNSLRGNVDIKIIPKLKFDN</sequence>
<accession>A0ABT2QQ68</accession>
<dbReference type="NCBIfam" id="TIGR03563">
    <property type="entry name" value="perox_SACOL1771"/>
    <property type="match status" value="1"/>
</dbReference>
<dbReference type="InterPro" id="IPR036102">
    <property type="entry name" value="OsmC/Ohrsf"/>
</dbReference>
<comment type="caution">
    <text evidence="1">The sequence shown here is derived from an EMBL/GenBank/DDBJ whole genome shotgun (WGS) entry which is preliminary data.</text>
</comment>
<dbReference type="InterPro" id="IPR019905">
    <property type="entry name" value="OsmC-like_firmicutes"/>
</dbReference>
<organism evidence="1 2">
    <name type="scientific">Staphylococcus marylandisciuri</name>
    <dbReference type="NCBI Taxonomy" id="2981529"/>
    <lineage>
        <taxon>Bacteria</taxon>
        <taxon>Bacillati</taxon>
        <taxon>Bacillota</taxon>
        <taxon>Bacilli</taxon>
        <taxon>Bacillales</taxon>
        <taxon>Staphylococcaceae</taxon>
        <taxon>Staphylococcus</taxon>
    </lineage>
</organism>
<protein>
    <submittedName>
        <fullName evidence="1">SACOL1771 family peroxiredoxin</fullName>
    </submittedName>
</protein>
<reference evidence="1 2" key="1">
    <citation type="journal article" date="2023" name="Int. J. Syst. Evol. Microbiol.">
        <title>Streptococcus sciuri sp. nov., Staphylococcus marylandisciuri sp. nov. and Staphylococcus americanisciuri sp. nov., isolated from faeces of eastern grey squirrel (Sciurus carolinensis).</title>
        <authorList>
            <person name="Volokhov D.V."/>
            <person name="Zagorodnyaya T.A."/>
            <person name="Furtak V.A."/>
            <person name="Nattanmai G."/>
            <person name="Randall L."/>
            <person name="Jose S."/>
            <person name="Gao Y."/>
            <person name="Eisenberg T."/>
            <person name="Delmonte P."/>
            <person name="Blom J."/>
            <person name="Mitchell K.K."/>
        </authorList>
    </citation>
    <scope>NUCLEOTIDE SEQUENCE [LARGE SCALE GENOMIC DNA]</scope>
    <source>
        <strain evidence="1 2">SQ8-PEA</strain>
    </source>
</reference>
<dbReference type="Proteomes" id="UP001209553">
    <property type="component" value="Unassembled WGS sequence"/>
</dbReference>
<proteinExistence type="predicted"/>
<dbReference type="EMBL" id="JAOPKZ010000007">
    <property type="protein sequence ID" value="MCU5746121.1"/>
    <property type="molecule type" value="Genomic_DNA"/>
</dbReference>
<dbReference type="PANTHER" id="PTHR42830">
    <property type="entry name" value="OSMOTICALLY INDUCIBLE FAMILY PROTEIN"/>
    <property type="match status" value="1"/>
</dbReference>
<dbReference type="SUPFAM" id="SSF82784">
    <property type="entry name" value="OsmC-like"/>
    <property type="match status" value="1"/>
</dbReference>
<dbReference type="Pfam" id="PF02566">
    <property type="entry name" value="OsmC"/>
    <property type="match status" value="1"/>
</dbReference>
<keyword evidence="2" id="KW-1185">Reference proteome</keyword>
<gene>
    <name evidence="1" type="ORF">N9R04_05215</name>
</gene>
<evidence type="ECO:0000313" key="1">
    <source>
        <dbReference type="EMBL" id="MCU5746121.1"/>
    </source>
</evidence>